<keyword evidence="1" id="KW-0863">Zinc-finger</keyword>
<gene>
    <name evidence="4" type="ORF">H6P81_000719</name>
</gene>
<keyword evidence="1" id="KW-0862">Zinc</keyword>
<dbReference type="GO" id="GO:0061630">
    <property type="term" value="F:ubiquitin protein ligase activity"/>
    <property type="evidence" value="ECO:0007669"/>
    <property type="project" value="TreeGrafter"/>
</dbReference>
<feature type="domain" description="RING-type" evidence="3">
    <location>
        <begin position="156"/>
        <end position="197"/>
    </location>
</feature>
<dbReference type="PROSITE" id="PS50089">
    <property type="entry name" value="ZF_RING_2"/>
    <property type="match status" value="1"/>
</dbReference>
<comment type="caution">
    <text evidence="4">The sequence shown here is derived from an EMBL/GenBank/DDBJ whole genome shotgun (WGS) entry which is preliminary data.</text>
</comment>
<feature type="region of interest" description="Disordered" evidence="2">
    <location>
        <begin position="98"/>
        <end position="119"/>
    </location>
</feature>
<dbReference type="InterPro" id="IPR013083">
    <property type="entry name" value="Znf_RING/FYVE/PHD"/>
</dbReference>
<keyword evidence="5" id="KW-1185">Reference proteome</keyword>
<dbReference type="PANTHER" id="PTHR22765">
    <property type="entry name" value="RING FINGER AND PROTEASE ASSOCIATED DOMAIN-CONTAINING"/>
    <property type="match status" value="1"/>
</dbReference>
<reference evidence="4 5" key="1">
    <citation type="submission" date="2021-07" db="EMBL/GenBank/DDBJ databases">
        <title>The Aristolochia fimbriata genome: insights into angiosperm evolution, floral development and chemical biosynthesis.</title>
        <authorList>
            <person name="Jiao Y."/>
        </authorList>
    </citation>
    <scope>NUCLEOTIDE SEQUENCE [LARGE SCALE GENOMIC DNA]</scope>
    <source>
        <strain evidence="4">IBCAS-2021</strain>
        <tissue evidence="4">Leaf</tissue>
    </source>
</reference>
<dbReference type="Proteomes" id="UP000825729">
    <property type="component" value="Unassembled WGS sequence"/>
</dbReference>
<sequence>MGRFLLVKKPVLELSGMLPGVECARRRRFHQGGSMDTASSTSKSSTTSTRRSSFCLYASNHIEAHPISSNSNLQRSFSNQELRTHKLGYAAREARERLDGRLRSTTSTQGKSQPTRSNSTGAIDLQKLLGLKKRKWSLFSWGFKQKREGVLKQEECAVCLEAFKPQELLLHLPCCHRFHYRCLTPWLEENSHCPCCRTGIFS</sequence>
<evidence type="ECO:0000256" key="2">
    <source>
        <dbReference type="SAM" id="MobiDB-lite"/>
    </source>
</evidence>
<dbReference type="Pfam" id="PF13639">
    <property type="entry name" value="zf-RING_2"/>
    <property type="match status" value="1"/>
</dbReference>
<dbReference type="InterPro" id="IPR001841">
    <property type="entry name" value="Znf_RING"/>
</dbReference>
<dbReference type="GO" id="GO:0006511">
    <property type="term" value="P:ubiquitin-dependent protein catabolic process"/>
    <property type="evidence" value="ECO:0007669"/>
    <property type="project" value="TreeGrafter"/>
</dbReference>
<evidence type="ECO:0000259" key="3">
    <source>
        <dbReference type="PROSITE" id="PS50089"/>
    </source>
</evidence>
<dbReference type="SMART" id="SM00184">
    <property type="entry name" value="RING"/>
    <property type="match status" value="1"/>
</dbReference>
<dbReference type="PANTHER" id="PTHR22765:SF303">
    <property type="entry name" value="RING-TYPE DOMAIN-CONTAINING PROTEIN"/>
    <property type="match status" value="1"/>
</dbReference>
<keyword evidence="1" id="KW-0479">Metal-binding</keyword>
<accession>A0AAV7F8S6</accession>
<dbReference type="SUPFAM" id="SSF57850">
    <property type="entry name" value="RING/U-box"/>
    <property type="match status" value="1"/>
</dbReference>
<feature type="compositionally biased region" description="Polar residues" evidence="2">
    <location>
        <begin position="103"/>
        <end position="119"/>
    </location>
</feature>
<evidence type="ECO:0000313" key="4">
    <source>
        <dbReference type="EMBL" id="KAG9456211.1"/>
    </source>
</evidence>
<proteinExistence type="predicted"/>
<evidence type="ECO:0000256" key="1">
    <source>
        <dbReference type="PROSITE-ProRule" id="PRU00175"/>
    </source>
</evidence>
<dbReference type="EMBL" id="JAINDJ010000002">
    <property type="protein sequence ID" value="KAG9456211.1"/>
    <property type="molecule type" value="Genomic_DNA"/>
</dbReference>
<dbReference type="InterPro" id="IPR051826">
    <property type="entry name" value="E3_ubiquitin-ligase_domain"/>
</dbReference>
<protein>
    <recommendedName>
        <fullName evidence="3">RING-type domain-containing protein</fullName>
    </recommendedName>
</protein>
<dbReference type="CDD" id="cd16454">
    <property type="entry name" value="RING-H2_PA-TM-RING"/>
    <property type="match status" value="1"/>
</dbReference>
<dbReference type="GO" id="GO:0008270">
    <property type="term" value="F:zinc ion binding"/>
    <property type="evidence" value="ECO:0007669"/>
    <property type="project" value="UniProtKB-KW"/>
</dbReference>
<evidence type="ECO:0000313" key="5">
    <source>
        <dbReference type="Proteomes" id="UP000825729"/>
    </source>
</evidence>
<organism evidence="4 5">
    <name type="scientific">Aristolochia fimbriata</name>
    <name type="common">White veined hardy Dutchman's pipe vine</name>
    <dbReference type="NCBI Taxonomy" id="158543"/>
    <lineage>
        <taxon>Eukaryota</taxon>
        <taxon>Viridiplantae</taxon>
        <taxon>Streptophyta</taxon>
        <taxon>Embryophyta</taxon>
        <taxon>Tracheophyta</taxon>
        <taxon>Spermatophyta</taxon>
        <taxon>Magnoliopsida</taxon>
        <taxon>Magnoliidae</taxon>
        <taxon>Piperales</taxon>
        <taxon>Aristolochiaceae</taxon>
        <taxon>Aristolochia</taxon>
    </lineage>
</organism>
<dbReference type="Gene3D" id="3.30.40.10">
    <property type="entry name" value="Zinc/RING finger domain, C3HC4 (zinc finger)"/>
    <property type="match status" value="1"/>
</dbReference>
<dbReference type="AlphaFoldDB" id="A0AAV7F8S6"/>
<name>A0AAV7F8S6_ARIFI</name>